<proteinExistence type="predicted"/>
<organism evidence="1 2">
    <name type="scientific">Humibacillus xanthopallidus</name>
    <dbReference type="NCBI Taxonomy" id="412689"/>
    <lineage>
        <taxon>Bacteria</taxon>
        <taxon>Bacillati</taxon>
        <taxon>Actinomycetota</taxon>
        <taxon>Actinomycetes</taxon>
        <taxon>Micrococcales</taxon>
        <taxon>Intrasporangiaceae</taxon>
        <taxon>Humibacillus</taxon>
    </lineage>
</organism>
<evidence type="ECO:0000313" key="1">
    <source>
        <dbReference type="EMBL" id="TQN48843.1"/>
    </source>
</evidence>
<protein>
    <submittedName>
        <fullName evidence="1">Putative rhamnosyltransferase</fullName>
    </submittedName>
</protein>
<dbReference type="RefSeq" id="WP_185747172.1">
    <property type="nucleotide sequence ID" value="NZ_BAAAQC010000013.1"/>
</dbReference>
<dbReference type="EMBL" id="VFQF01000001">
    <property type="protein sequence ID" value="TQN48843.1"/>
    <property type="molecule type" value="Genomic_DNA"/>
</dbReference>
<comment type="caution">
    <text evidence="1">The sequence shown here is derived from an EMBL/GenBank/DDBJ whole genome shotgun (WGS) entry which is preliminary data.</text>
</comment>
<keyword evidence="1" id="KW-0808">Transferase</keyword>
<dbReference type="Proteomes" id="UP000320085">
    <property type="component" value="Unassembled WGS sequence"/>
</dbReference>
<dbReference type="GO" id="GO:0016740">
    <property type="term" value="F:transferase activity"/>
    <property type="evidence" value="ECO:0007669"/>
    <property type="project" value="UniProtKB-KW"/>
</dbReference>
<dbReference type="AlphaFoldDB" id="A0A543PXN1"/>
<dbReference type="Pfam" id="PF11316">
    <property type="entry name" value="Rhamno_transf"/>
    <property type="match status" value="1"/>
</dbReference>
<accession>A0A543PXN1</accession>
<name>A0A543PXN1_9MICO</name>
<gene>
    <name evidence="1" type="ORF">FHX52_1996</name>
</gene>
<sequence>MASPADPARSGSAPFDHYLLTRFSAAFTPGEPAQAEWLRYRLGFFVDACWSSVLGQQGASDFTWLVLFDDRCPDDFRADVESLAAGAFTPIWSHEPWSPSIFARAIESRRVGAEGSEGAGGTGGAVAPWLLTTRLDSDDGIARDFMAAVQREFTPTDGLFVDFPRGIQIDRSGNTYLYDQLSSPFLTLVEQRHEGRQPQTVYAARHARASAWGPVREVSAPPMWVQVIHGSNLLNMTVGARVSPRVVNERFELALVYDRDVPLPSLLRQKAVHRLRLMGVWWRHPGEATKWAEAKFWRLRGTHVRPRGSGLNLTESLKAKLARRGWRPR</sequence>
<evidence type="ECO:0000313" key="2">
    <source>
        <dbReference type="Proteomes" id="UP000320085"/>
    </source>
</evidence>
<dbReference type="InterPro" id="IPR021466">
    <property type="entry name" value="Put_rhamnosyl_transferase"/>
</dbReference>
<reference evidence="1 2" key="1">
    <citation type="submission" date="2019-06" db="EMBL/GenBank/DDBJ databases">
        <title>Sequencing the genomes of 1000 actinobacteria strains.</title>
        <authorList>
            <person name="Klenk H.-P."/>
        </authorList>
    </citation>
    <scope>NUCLEOTIDE SEQUENCE [LARGE SCALE GENOMIC DNA]</scope>
    <source>
        <strain evidence="1 2">DSM 21776</strain>
    </source>
</reference>